<dbReference type="AlphaFoldDB" id="S5SVQ6"/>
<dbReference type="KEGG" id="cmd:B841_09155"/>
<dbReference type="eggNOG" id="ENOG5032IS9">
    <property type="taxonomic scope" value="Bacteria"/>
</dbReference>
<evidence type="ECO:0000313" key="3">
    <source>
        <dbReference type="Proteomes" id="UP000015388"/>
    </source>
</evidence>
<feature type="compositionally biased region" description="Basic residues" evidence="1">
    <location>
        <begin position="1"/>
        <end position="12"/>
    </location>
</feature>
<keyword evidence="3" id="KW-1185">Reference proteome</keyword>
<dbReference type="RefSeq" id="WP_020935237.1">
    <property type="nucleotide sequence ID" value="NC_021915.1"/>
</dbReference>
<evidence type="ECO:0000256" key="1">
    <source>
        <dbReference type="SAM" id="MobiDB-lite"/>
    </source>
</evidence>
<proteinExistence type="predicted"/>
<protein>
    <submittedName>
        <fullName evidence="2">Uncharacterized protein</fullName>
    </submittedName>
</protein>
<dbReference type="STRING" id="1224163.B841_09155"/>
<accession>S5SVQ6</accession>
<name>S5SVQ6_9CORY</name>
<organism evidence="2 3">
    <name type="scientific">Corynebacterium maris DSM 45190</name>
    <dbReference type="NCBI Taxonomy" id="1224163"/>
    <lineage>
        <taxon>Bacteria</taxon>
        <taxon>Bacillati</taxon>
        <taxon>Actinomycetota</taxon>
        <taxon>Actinomycetes</taxon>
        <taxon>Mycobacteriales</taxon>
        <taxon>Corynebacteriaceae</taxon>
        <taxon>Corynebacterium</taxon>
    </lineage>
</organism>
<dbReference type="PATRIC" id="fig|1224163.3.peg.1841"/>
<dbReference type="HOGENOM" id="CLU_1183429_0_0_11"/>
<gene>
    <name evidence="2" type="ORF">B841_09155</name>
</gene>
<feature type="region of interest" description="Disordered" evidence="1">
    <location>
        <begin position="1"/>
        <end position="37"/>
    </location>
</feature>
<evidence type="ECO:0000313" key="2">
    <source>
        <dbReference type="EMBL" id="AGS35304.1"/>
    </source>
</evidence>
<dbReference type="Proteomes" id="UP000015388">
    <property type="component" value="Chromosome"/>
</dbReference>
<reference evidence="2 3" key="1">
    <citation type="submission" date="2012-11" db="EMBL/GenBank/DDBJ databases">
        <title>The complete genome sequence of Corynebacterium maris Coryn-1 (=DSM 45190).</title>
        <authorList>
            <person name="Schaffert L."/>
            <person name="Albersmeier A."/>
            <person name="Kalinowski J."/>
            <person name="Ruckert C."/>
        </authorList>
    </citation>
    <scope>NUCLEOTIDE SEQUENCE [LARGE SCALE GENOMIC DNA]</scope>
    <source>
        <strain evidence="3">Coryn-1</strain>
    </source>
</reference>
<dbReference type="OrthoDB" id="4403374at2"/>
<dbReference type="EMBL" id="CP003924">
    <property type="protein sequence ID" value="AGS35304.1"/>
    <property type="molecule type" value="Genomic_DNA"/>
</dbReference>
<sequence length="234" mass="25322">MAKKKRTNKKRPAGQVSPAQRITTSSNDQSPGHQAGVTLTAETVDTTPGADDTRLLTESLATLTDAGFPPRREVTFEDVVADSACGMSRFRRYPLVSLLGLRDLDEEQLFERVYYDHSAVQRTTPEEILELVPAYARAAGTADQVGDVNLMLDPGSTTSGSFRFTNGDRVNDVAFDLDADFGDEDAEMQIATDVSPEGYEPHVLFAGDTARPVVLWAPRGADLSALDVVLEEGA</sequence>
<feature type="compositionally biased region" description="Polar residues" evidence="1">
    <location>
        <begin position="17"/>
        <end position="32"/>
    </location>
</feature>